<dbReference type="EMBL" id="JAINUF010000004">
    <property type="protein sequence ID" value="KAJ8365092.1"/>
    <property type="molecule type" value="Genomic_DNA"/>
</dbReference>
<dbReference type="AlphaFoldDB" id="A0A9Q1FS04"/>
<dbReference type="Proteomes" id="UP001152622">
    <property type="component" value="Chromosome 4"/>
</dbReference>
<proteinExistence type="predicted"/>
<reference evidence="1" key="1">
    <citation type="journal article" date="2023" name="Science">
        <title>Genome structures resolve the early diversification of teleost fishes.</title>
        <authorList>
            <person name="Parey E."/>
            <person name="Louis A."/>
            <person name="Montfort J."/>
            <person name="Bouchez O."/>
            <person name="Roques C."/>
            <person name="Iampietro C."/>
            <person name="Lluch J."/>
            <person name="Castinel A."/>
            <person name="Donnadieu C."/>
            <person name="Desvignes T."/>
            <person name="Floi Bucao C."/>
            <person name="Jouanno E."/>
            <person name="Wen M."/>
            <person name="Mejri S."/>
            <person name="Dirks R."/>
            <person name="Jansen H."/>
            <person name="Henkel C."/>
            <person name="Chen W.J."/>
            <person name="Zahm M."/>
            <person name="Cabau C."/>
            <person name="Klopp C."/>
            <person name="Thompson A.W."/>
            <person name="Robinson-Rechavi M."/>
            <person name="Braasch I."/>
            <person name="Lecointre G."/>
            <person name="Bobe J."/>
            <person name="Postlethwait J.H."/>
            <person name="Berthelot C."/>
            <person name="Roest Crollius H."/>
            <person name="Guiguen Y."/>
        </authorList>
    </citation>
    <scope>NUCLEOTIDE SEQUENCE</scope>
    <source>
        <strain evidence="1">WJC10195</strain>
    </source>
</reference>
<organism evidence="1 2">
    <name type="scientific">Synaphobranchus kaupii</name>
    <name type="common">Kaup's arrowtooth eel</name>
    <dbReference type="NCBI Taxonomy" id="118154"/>
    <lineage>
        <taxon>Eukaryota</taxon>
        <taxon>Metazoa</taxon>
        <taxon>Chordata</taxon>
        <taxon>Craniata</taxon>
        <taxon>Vertebrata</taxon>
        <taxon>Euteleostomi</taxon>
        <taxon>Actinopterygii</taxon>
        <taxon>Neopterygii</taxon>
        <taxon>Teleostei</taxon>
        <taxon>Anguilliformes</taxon>
        <taxon>Synaphobranchidae</taxon>
        <taxon>Synaphobranchus</taxon>
    </lineage>
</organism>
<dbReference type="OrthoDB" id="10036512at2759"/>
<name>A0A9Q1FS04_SYNKA</name>
<comment type="caution">
    <text evidence="1">The sequence shown here is derived from an EMBL/GenBank/DDBJ whole genome shotgun (WGS) entry which is preliminary data.</text>
</comment>
<dbReference type="PANTHER" id="PTHR33053">
    <property type="entry name" value="PROTEIN, PUTATIVE-RELATED"/>
    <property type="match status" value="1"/>
</dbReference>
<evidence type="ECO:0000313" key="1">
    <source>
        <dbReference type="EMBL" id="KAJ8365092.1"/>
    </source>
</evidence>
<accession>A0A9Q1FS04</accession>
<keyword evidence="2" id="KW-1185">Reference proteome</keyword>
<protein>
    <submittedName>
        <fullName evidence="1">Uncharacterized protein</fullName>
    </submittedName>
</protein>
<gene>
    <name evidence="1" type="ORF">SKAU_G00139230</name>
</gene>
<sequence length="302" mass="34713">MKKPEPVEDYLEDLVEELVRIQERGIEHEGILFEVKINAVICDSPARAFAKCIKGHNAYHGCERCEAVATRVDGRMVYTSHATFERRTDDKFSQVYLSCLSLIWSRDRHIWSTSEDLLKHFVDGSTEFYGDTFPVYNIHSLQHLHEDAASFKCSLNDISAFPFENHMQAIKKMVRSGQNPLAQVSKRIAEQEYAKPSTRSSLKRCYVSTKSRDGCFILADEIAFVREKRGDGMLVADVIRLDDAHDLFEKPCRSKLINIAYVEKEMDVAQRRVLEKKELLRKAVCLPFSEGFAIFPLLHNMD</sequence>
<evidence type="ECO:0000313" key="2">
    <source>
        <dbReference type="Proteomes" id="UP001152622"/>
    </source>
</evidence>